<evidence type="ECO:0000256" key="1">
    <source>
        <dbReference type="SAM" id="MobiDB-lite"/>
    </source>
</evidence>
<proteinExistence type="predicted"/>
<feature type="compositionally biased region" description="Low complexity" evidence="1">
    <location>
        <begin position="57"/>
        <end position="70"/>
    </location>
</feature>
<dbReference type="PANTHER" id="PTHR37728:SF1">
    <property type="entry name" value="OS06G0132300 PROTEIN"/>
    <property type="match status" value="1"/>
</dbReference>
<evidence type="ECO:0000313" key="3">
    <source>
        <dbReference type="EMBL" id="SPC89664.1"/>
    </source>
</evidence>
<gene>
    <name evidence="2" type="ORF">FSB_LOCUS17536</name>
    <name evidence="3" type="ORF">FSB_LOCUS17546</name>
</gene>
<protein>
    <submittedName>
        <fullName evidence="3">Uncharacterized protein</fullName>
    </submittedName>
</protein>
<reference evidence="3" key="1">
    <citation type="submission" date="2018-02" db="EMBL/GenBank/DDBJ databases">
        <authorList>
            <person name="Cohen D.B."/>
            <person name="Kent A.D."/>
        </authorList>
    </citation>
    <scope>NUCLEOTIDE SEQUENCE</scope>
</reference>
<dbReference type="AlphaFoldDB" id="A0A2N9FSE4"/>
<sequence length="162" mass="18031">MWSLSPTTAPIPRPCLLPLTLSANSHPRRHQSKSPRNDAVPNKDIKSLGHTILTVTTLNSNHPNTTNNPNKPIPKQHDQGRQISGSDVLRALQRAAVHKNEMIKTKKMMKKKNNKGVSSSVGAHREADGLDYNKVRPLCIKSEWGVKLDALEKRLQELSETP</sequence>
<feature type="region of interest" description="Disordered" evidence="1">
    <location>
        <begin position="20"/>
        <end position="43"/>
    </location>
</feature>
<dbReference type="EMBL" id="OIVN01001086">
    <property type="protein sequence ID" value="SPC89654.1"/>
    <property type="molecule type" value="Genomic_DNA"/>
</dbReference>
<accession>A0A2N9FSE4</accession>
<organism evidence="3">
    <name type="scientific">Fagus sylvatica</name>
    <name type="common">Beechnut</name>
    <dbReference type="NCBI Taxonomy" id="28930"/>
    <lineage>
        <taxon>Eukaryota</taxon>
        <taxon>Viridiplantae</taxon>
        <taxon>Streptophyta</taxon>
        <taxon>Embryophyta</taxon>
        <taxon>Tracheophyta</taxon>
        <taxon>Spermatophyta</taxon>
        <taxon>Magnoliopsida</taxon>
        <taxon>eudicotyledons</taxon>
        <taxon>Gunneridae</taxon>
        <taxon>Pentapetalae</taxon>
        <taxon>rosids</taxon>
        <taxon>fabids</taxon>
        <taxon>Fagales</taxon>
        <taxon>Fagaceae</taxon>
        <taxon>Fagus</taxon>
    </lineage>
</organism>
<name>A0A2N9FSE4_FAGSY</name>
<evidence type="ECO:0000313" key="2">
    <source>
        <dbReference type="EMBL" id="SPC89654.1"/>
    </source>
</evidence>
<dbReference type="EMBL" id="OIVN01001086">
    <property type="protein sequence ID" value="SPC89664.1"/>
    <property type="molecule type" value="Genomic_DNA"/>
</dbReference>
<dbReference type="PANTHER" id="PTHR37728">
    <property type="entry name" value="BNAA04G26730D PROTEIN"/>
    <property type="match status" value="1"/>
</dbReference>
<feature type="region of interest" description="Disordered" evidence="1">
    <location>
        <begin position="57"/>
        <end position="82"/>
    </location>
</feature>